<dbReference type="NCBIfam" id="TIGR00229">
    <property type="entry name" value="sensory_box"/>
    <property type="match status" value="1"/>
</dbReference>
<dbReference type="Pfam" id="PF00563">
    <property type="entry name" value="EAL"/>
    <property type="match status" value="1"/>
</dbReference>
<dbReference type="SUPFAM" id="SSF55785">
    <property type="entry name" value="PYP-like sensor domain (PAS domain)"/>
    <property type="match status" value="1"/>
</dbReference>
<evidence type="ECO:0000256" key="1">
    <source>
        <dbReference type="ARBA" id="ARBA00004370"/>
    </source>
</evidence>
<dbReference type="InterPro" id="IPR013656">
    <property type="entry name" value="PAS_4"/>
</dbReference>
<feature type="domain" description="EAL" evidence="7">
    <location>
        <begin position="590"/>
        <end position="841"/>
    </location>
</feature>
<evidence type="ECO:0000256" key="4">
    <source>
        <dbReference type="ARBA" id="ARBA00023136"/>
    </source>
</evidence>
<sequence>MTVLVGALVTLGLWLAGSRLDAERAALRDDEARAAAVGALRLQLTKLSAQVEGLASLFEASRNVTRAEFDAYTRDMFENSEANSFGYIRRIEAAERAATERRLGVRVRELRPDGAMVLAGERPEYAVIEEIRDAGRGRNIVGLDLLVDPVRRRALERAARTGELGATGPIALAQRDERGFAVYARVGNDPRQFVVGSLTFRRLDQTVERALVRDTEVAVAVAGQTVIGAPRARSAPSGAVEYGGVRMAVQADAPSGDGIRYGALGLLVGPGLTALALIIASAWRARRRLAVGELRFADAFEASPVGQALASPDGRFARVNAALGELTGHTQEQLAEMTCVDLVDPRDHAAVSAMLREALERPGVGVGREVRLAATDGVARYVQVHLIRLRDRDAAHPVLTQVIDVSEQRGLEVELRHQAEHDALTELLNRRGFQRRLDALLTGPDAARGAVMLLDLDHFKAVNDTLGHHVGDQVIRAAGHALSEAVRSGDIVARIGGDEFAVLLPGASDEHAHMTADRLVAAVSTGSVVPDITGLHSVSASAGYAMLDGDFANADEALMAADLAMYDAKAAGRRRAARFDHRSASSTQTRLRWVDRIRTALAEERFVLLAQPIQDLDSGSVVHHELLLRMLGREGEQIAPGSFVPIAEQFGLMEEIDRWVVTRAIAALGANRDRDLIFEVNLSGSSLGSTELLAAIADALEAHRFAADRLIFEITETTAVTNLEEAQAFASALARLGCRFALDDFGVGFGSFTYVKHLPFDFLKIDGEFVRNSASSATDRVILESLIHAARGLGKRTIAEYVEDAATVDLLQGLGVDMAQGFHVGRPRDLTSTIAAAALTRR</sequence>
<keyword evidence="10" id="KW-1185">Reference proteome</keyword>
<comment type="caution">
    <text evidence="9">The sequence shown here is derived from an EMBL/GenBank/DDBJ whole genome shotgun (WGS) entry which is preliminary data.</text>
</comment>
<proteinExistence type="predicted"/>
<keyword evidence="4" id="KW-0472">Membrane</keyword>
<dbReference type="EMBL" id="JAPCID010000020">
    <property type="protein sequence ID" value="MDA0138995.1"/>
    <property type="molecule type" value="Genomic_DNA"/>
</dbReference>
<dbReference type="PROSITE" id="PS50112">
    <property type="entry name" value="PAS"/>
    <property type="match status" value="1"/>
</dbReference>
<dbReference type="CDD" id="cd00130">
    <property type="entry name" value="PAS"/>
    <property type="match status" value="1"/>
</dbReference>
<dbReference type="Proteomes" id="UP001147700">
    <property type="component" value="Unassembled WGS sequence"/>
</dbReference>
<dbReference type="Pfam" id="PF03924">
    <property type="entry name" value="CHASE"/>
    <property type="match status" value="1"/>
</dbReference>
<dbReference type="Gene3D" id="3.20.20.450">
    <property type="entry name" value="EAL domain"/>
    <property type="match status" value="1"/>
</dbReference>
<dbReference type="SUPFAM" id="SSF141868">
    <property type="entry name" value="EAL domain-like"/>
    <property type="match status" value="1"/>
</dbReference>
<evidence type="ECO:0000256" key="3">
    <source>
        <dbReference type="ARBA" id="ARBA00022989"/>
    </source>
</evidence>
<dbReference type="SMART" id="SM00267">
    <property type="entry name" value="GGDEF"/>
    <property type="match status" value="1"/>
</dbReference>
<dbReference type="PROSITE" id="PS50887">
    <property type="entry name" value="GGDEF"/>
    <property type="match status" value="1"/>
</dbReference>
<evidence type="ECO:0000259" key="7">
    <source>
        <dbReference type="PROSITE" id="PS50883"/>
    </source>
</evidence>
<evidence type="ECO:0000256" key="2">
    <source>
        <dbReference type="ARBA" id="ARBA00022692"/>
    </source>
</evidence>
<protein>
    <submittedName>
        <fullName evidence="9">EAL domain-containing protein</fullName>
    </submittedName>
</protein>
<dbReference type="Gene3D" id="3.30.450.20">
    <property type="entry name" value="PAS domain"/>
    <property type="match status" value="1"/>
</dbReference>
<dbReference type="SMART" id="SM00091">
    <property type="entry name" value="PAS"/>
    <property type="match status" value="1"/>
</dbReference>
<organism evidence="9 10">
    <name type="scientific">Solirubrobacter deserti</name>
    <dbReference type="NCBI Taxonomy" id="2282478"/>
    <lineage>
        <taxon>Bacteria</taxon>
        <taxon>Bacillati</taxon>
        <taxon>Actinomycetota</taxon>
        <taxon>Thermoleophilia</taxon>
        <taxon>Solirubrobacterales</taxon>
        <taxon>Solirubrobacteraceae</taxon>
        <taxon>Solirubrobacter</taxon>
    </lineage>
</organism>
<dbReference type="PROSITE" id="PS50839">
    <property type="entry name" value="CHASE"/>
    <property type="match status" value="1"/>
</dbReference>
<dbReference type="RefSeq" id="WP_202954415.1">
    <property type="nucleotide sequence ID" value="NZ_JAPCID010000020.1"/>
</dbReference>
<dbReference type="InterPro" id="IPR042240">
    <property type="entry name" value="CHASE_sf"/>
</dbReference>
<dbReference type="Gene3D" id="3.30.70.270">
    <property type="match status" value="1"/>
</dbReference>
<dbReference type="InterPro" id="IPR029787">
    <property type="entry name" value="Nucleotide_cyclase"/>
</dbReference>
<dbReference type="CDD" id="cd01949">
    <property type="entry name" value="GGDEF"/>
    <property type="match status" value="1"/>
</dbReference>
<dbReference type="InterPro" id="IPR000160">
    <property type="entry name" value="GGDEF_dom"/>
</dbReference>
<dbReference type="InterPro" id="IPR043128">
    <property type="entry name" value="Rev_trsase/Diguanyl_cyclase"/>
</dbReference>
<reference evidence="9" key="1">
    <citation type="submission" date="2022-10" db="EMBL/GenBank/DDBJ databases">
        <title>The WGS of Solirubrobacter sp. CPCC 204708.</title>
        <authorList>
            <person name="Jiang Z."/>
        </authorList>
    </citation>
    <scope>NUCLEOTIDE SEQUENCE</scope>
    <source>
        <strain evidence="9">CPCC 204708</strain>
    </source>
</reference>
<dbReference type="InterPro" id="IPR000014">
    <property type="entry name" value="PAS"/>
</dbReference>
<dbReference type="Gene3D" id="3.30.450.350">
    <property type="entry name" value="CHASE domain"/>
    <property type="match status" value="1"/>
</dbReference>
<comment type="subcellular location">
    <subcellularLocation>
        <location evidence="1">Membrane</location>
    </subcellularLocation>
</comment>
<dbReference type="SUPFAM" id="SSF55073">
    <property type="entry name" value="Nucleotide cyclase"/>
    <property type="match status" value="1"/>
</dbReference>
<dbReference type="CDD" id="cd01948">
    <property type="entry name" value="EAL"/>
    <property type="match status" value="1"/>
</dbReference>
<dbReference type="InterPro" id="IPR035919">
    <property type="entry name" value="EAL_sf"/>
</dbReference>
<accession>A0ABT4RKH1</accession>
<evidence type="ECO:0000313" key="10">
    <source>
        <dbReference type="Proteomes" id="UP001147700"/>
    </source>
</evidence>
<dbReference type="SMART" id="SM00052">
    <property type="entry name" value="EAL"/>
    <property type="match status" value="1"/>
</dbReference>
<dbReference type="InterPro" id="IPR006189">
    <property type="entry name" value="CHASE_dom"/>
</dbReference>
<name>A0ABT4RKH1_9ACTN</name>
<evidence type="ECO:0000259" key="8">
    <source>
        <dbReference type="PROSITE" id="PS50887"/>
    </source>
</evidence>
<feature type="domain" description="CHASE" evidence="6">
    <location>
        <begin position="60"/>
        <end position="186"/>
    </location>
</feature>
<dbReference type="SMART" id="SM01079">
    <property type="entry name" value="CHASE"/>
    <property type="match status" value="1"/>
</dbReference>
<dbReference type="InterPro" id="IPR035965">
    <property type="entry name" value="PAS-like_dom_sf"/>
</dbReference>
<dbReference type="PROSITE" id="PS50883">
    <property type="entry name" value="EAL"/>
    <property type="match status" value="1"/>
</dbReference>
<evidence type="ECO:0000259" key="5">
    <source>
        <dbReference type="PROSITE" id="PS50112"/>
    </source>
</evidence>
<gene>
    <name evidence="9" type="ORF">OJ962_15945</name>
</gene>
<feature type="domain" description="GGDEF" evidence="8">
    <location>
        <begin position="447"/>
        <end position="581"/>
    </location>
</feature>
<dbReference type="PANTHER" id="PTHR44757">
    <property type="entry name" value="DIGUANYLATE CYCLASE DGCP"/>
    <property type="match status" value="1"/>
</dbReference>
<keyword evidence="3" id="KW-1133">Transmembrane helix</keyword>
<dbReference type="NCBIfam" id="TIGR00254">
    <property type="entry name" value="GGDEF"/>
    <property type="match status" value="1"/>
</dbReference>
<evidence type="ECO:0000259" key="6">
    <source>
        <dbReference type="PROSITE" id="PS50839"/>
    </source>
</evidence>
<dbReference type="PANTHER" id="PTHR44757:SF2">
    <property type="entry name" value="BIOFILM ARCHITECTURE MAINTENANCE PROTEIN MBAA"/>
    <property type="match status" value="1"/>
</dbReference>
<dbReference type="InterPro" id="IPR052155">
    <property type="entry name" value="Biofilm_reg_signaling"/>
</dbReference>
<feature type="domain" description="PAS" evidence="5">
    <location>
        <begin position="292"/>
        <end position="362"/>
    </location>
</feature>
<dbReference type="Pfam" id="PF00990">
    <property type="entry name" value="GGDEF"/>
    <property type="match status" value="1"/>
</dbReference>
<keyword evidence="2" id="KW-0812">Transmembrane</keyword>
<dbReference type="Pfam" id="PF08448">
    <property type="entry name" value="PAS_4"/>
    <property type="match status" value="1"/>
</dbReference>
<dbReference type="InterPro" id="IPR001633">
    <property type="entry name" value="EAL_dom"/>
</dbReference>
<evidence type="ECO:0000313" key="9">
    <source>
        <dbReference type="EMBL" id="MDA0138995.1"/>
    </source>
</evidence>